<gene>
    <name evidence="1" type="ORF">O3P69_006549</name>
</gene>
<sequence length="183" mass="20549">MWDNGAGFPPGVLDRLWASLVSLITFMCCYLKELKFLGSDTSSQDSIPPTVKYDGGAFTQALGRSIRAQPHPYSWANSLPLVLLDIHSAIKEDPQCSSAEFTYGQALRLPGELYVTLTDNVSQHQFLEALRNMVAKLQPVPLRLSEASAPLHHYEELKFLVHQTDTRRESRSHIRNSYLEGMS</sequence>
<protein>
    <submittedName>
        <fullName evidence="1">Uncharacterized protein</fullName>
    </submittedName>
</protein>
<proteinExistence type="predicted"/>
<evidence type="ECO:0000313" key="2">
    <source>
        <dbReference type="Proteomes" id="UP001487740"/>
    </source>
</evidence>
<organism evidence="1 2">
    <name type="scientific">Scylla paramamosain</name>
    <name type="common">Mud crab</name>
    <dbReference type="NCBI Taxonomy" id="85552"/>
    <lineage>
        <taxon>Eukaryota</taxon>
        <taxon>Metazoa</taxon>
        <taxon>Ecdysozoa</taxon>
        <taxon>Arthropoda</taxon>
        <taxon>Crustacea</taxon>
        <taxon>Multicrustacea</taxon>
        <taxon>Malacostraca</taxon>
        <taxon>Eumalacostraca</taxon>
        <taxon>Eucarida</taxon>
        <taxon>Decapoda</taxon>
        <taxon>Pleocyemata</taxon>
        <taxon>Brachyura</taxon>
        <taxon>Eubrachyura</taxon>
        <taxon>Portunoidea</taxon>
        <taxon>Portunidae</taxon>
        <taxon>Portuninae</taxon>
        <taxon>Scylla</taxon>
    </lineage>
</organism>
<comment type="caution">
    <text evidence="1">The sequence shown here is derived from an EMBL/GenBank/DDBJ whole genome shotgun (WGS) entry which is preliminary data.</text>
</comment>
<dbReference type="PANTHER" id="PTHR38681">
    <property type="entry name" value="RETROVIRUS-RELATED POL POLYPROTEIN FROM TRANSPOSON 412-LIKE PROTEIN-RELATED"/>
    <property type="match status" value="1"/>
</dbReference>
<keyword evidence="2" id="KW-1185">Reference proteome</keyword>
<dbReference type="Proteomes" id="UP001487740">
    <property type="component" value="Unassembled WGS sequence"/>
</dbReference>
<dbReference type="PANTHER" id="PTHR38681:SF1">
    <property type="entry name" value="RETROVIRUS-RELATED POL POLYPROTEIN FROM TRANSPOSON 412-LIKE PROTEIN"/>
    <property type="match status" value="1"/>
</dbReference>
<name>A0AAW0U671_SCYPA</name>
<accession>A0AAW0U671</accession>
<dbReference type="AlphaFoldDB" id="A0AAW0U671"/>
<reference evidence="1 2" key="1">
    <citation type="submission" date="2023-03" db="EMBL/GenBank/DDBJ databases">
        <title>High-quality genome of Scylla paramamosain provides insights in environmental adaptation.</title>
        <authorList>
            <person name="Zhang L."/>
        </authorList>
    </citation>
    <scope>NUCLEOTIDE SEQUENCE [LARGE SCALE GENOMIC DNA]</scope>
    <source>
        <strain evidence="1">LZ_2023a</strain>
        <tissue evidence="1">Muscle</tissue>
    </source>
</reference>
<dbReference type="EMBL" id="JARAKH010000019">
    <property type="protein sequence ID" value="KAK8394431.1"/>
    <property type="molecule type" value="Genomic_DNA"/>
</dbReference>
<evidence type="ECO:0000313" key="1">
    <source>
        <dbReference type="EMBL" id="KAK8394431.1"/>
    </source>
</evidence>